<keyword evidence="7 9" id="KW-0131">Cell cycle</keyword>
<reference evidence="14" key="2">
    <citation type="submission" date="2018-02" db="UniProtKB">
        <authorList>
            <consortium name="EnsemblPlants"/>
        </authorList>
    </citation>
    <scope>IDENTIFICATION</scope>
    <source>
        <strain evidence="14">Williams 82</strain>
    </source>
</reference>
<organism evidence="13">
    <name type="scientific">Glycine max</name>
    <name type="common">Soybean</name>
    <name type="synonym">Glycine hispida</name>
    <dbReference type="NCBI Taxonomy" id="3847"/>
    <lineage>
        <taxon>Eukaryota</taxon>
        <taxon>Viridiplantae</taxon>
        <taxon>Streptophyta</taxon>
        <taxon>Embryophyta</taxon>
        <taxon>Tracheophyta</taxon>
        <taxon>Spermatophyta</taxon>
        <taxon>Magnoliopsida</taxon>
        <taxon>eudicotyledons</taxon>
        <taxon>Gunneridae</taxon>
        <taxon>Pentapetalae</taxon>
        <taxon>rosids</taxon>
        <taxon>fabids</taxon>
        <taxon>Fabales</taxon>
        <taxon>Fabaceae</taxon>
        <taxon>Papilionoideae</taxon>
        <taxon>50 kb inversion clade</taxon>
        <taxon>NPAAA clade</taxon>
        <taxon>indigoferoid/millettioid clade</taxon>
        <taxon>Phaseoleae</taxon>
        <taxon>Glycine</taxon>
        <taxon>Glycine subgen. Soja</taxon>
    </lineage>
</organism>
<reference evidence="13" key="3">
    <citation type="submission" date="2018-07" db="EMBL/GenBank/DDBJ databases">
        <title>WGS assembly of Glycine max.</title>
        <authorList>
            <person name="Schmutz J."/>
            <person name="Cannon S."/>
            <person name="Schlueter J."/>
            <person name="Ma J."/>
            <person name="Mitros T."/>
            <person name="Nelson W."/>
            <person name="Hyten D."/>
            <person name="Song Q."/>
            <person name="Thelen J."/>
            <person name="Cheng J."/>
            <person name="Xu D."/>
            <person name="Hellsten U."/>
            <person name="May G."/>
            <person name="Yu Y."/>
            <person name="Sakurai T."/>
            <person name="Umezawa T."/>
            <person name="Bhattacharyya M."/>
            <person name="Sandhu D."/>
            <person name="Valliyodan B."/>
            <person name="Lindquist E."/>
            <person name="Peto M."/>
            <person name="Grant D."/>
            <person name="Shu S."/>
            <person name="Goodstein D."/>
            <person name="Barry K."/>
            <person name="Futrell-Griggs M."/>
            <person name="Abernathy B."/>
            <person name="Du J."/>
            <person name="Tian Z."/>
            <person name="Zhu L."/>
            <person name="Gill N."/>
            <person name="Joshi T."/>
            <person name="Libault M."/>
            <person name="Sethuraman A."/>
            <person name="Zhang X."/>
            <person name="Shinozaki K."/>
            <person name="Nguyen H."/>
            <person name="Wing R."/>
            <person name="Cregan P."/>
            <person name="Specht J."/>
            <person name="Grimwood J."/>
            <person name="Rokhsar D."/>
            <person name="Stacey G."/>
            <person name="Shoemaker R."/>
            <person name="Jackson S."/>
        </authorList>
    </citation>
    <scope>NUCLEOTIDE SEQUENCE</scope>
    <source>
        <tissue evidence="13">Callus</tissue>
    </source>
</reference>
<dbReference type="GO" id="GO:0051301">
    <property type="term" value="P:cell division"/>
    <property type="evidence" value="ECO:0007669"/>
    <property type="project" value="UniProtKB-UniRule"/>
</dbReference>
<feature type="region of interest" description="Disordered" evidence="11">
    <location>
        <begin position="211"/>
        <end position="257"/>
    </location>
</feature>
<evidence type="ECO:0000256" key="7">
    <source>
        <dbReference type="ARBA" id="ARBA00023306"/>
    </source>
</evidence>
<evidence type="ECO:0000256" key="9">
    <source>
        <dbReference type="RuleBase" id="RU367150"/>
    </source>
</evidence>
<protein>
    <recommendedName>
        <fullName evidence="9">Kinetochore protein SPC25</fullName>
    </recommendedName>
</protein>
<dbReference type="InterPro" id="IPR045143">
    <property type="entry name" value="Spc25"/>
</dbReference>
<keyword evidence="8 9" id="KW-0137">Centromere</keyword>
<dbReference type="AlphaFoldDB" id="A0A0R0KH99"/>
<evidence type="ECO:0000256" key="4">
    <source>
        <dbReference type="ARBA" id="ARBA00022618"/>
    </source>
</evidence>
<proteinExistence type="inferred from homology"/>
<dbReference type="Pfam" id="PF08234">
    <property type="entry name" value="Spindle_Spc25"/>
    <property type="match status" value="1"/>
</dbReference>
<feature type="domain" description="Chromosome segregation protein Spc25 C-terminal" evidence="12">
    <location>
        <begin position="149"/>
        <end position="180"/>
    </location>
</feature>
<comment type="similarity">
    <text evidence="2 9">Belongs to the SPC25 family.</text>
</comment>
<evidence type="ECO:0000256" key="3">
    <source>
        <dbReference type="ARBA" id="ARBA00022454"/>
    </source>
</evidence>
<sequence>MASICDKDIPLRLHNIDAFIASYRNSLHSLRATALEAARSQSELAEVKAKLREAEDELVKALAVKTRREAKRMALKEAIVSVKGRIEDLKTSIQKQRTQNEECATVVSHHRLVLEVSEQKSNESSEHRDEVQEAISWYNRILGFQIEGGRGVKFSFKNINVDNPNEEFFFTIRHEDDVYTCRLSMTTNEHQESAFISASGPVLSISTITEDNDHQDEPTKGNAHLQKQVNRRRVKSAILSPGSASSVRQSPRLKVRK</sequence>
<evidence type="ECO:0000256" key="11">
    <source>
        <dbReference type="SAM" id="MobiDB-lite"/>
    </source>
</evidence>
<dbReference type="EMBL" id="CM000837">
    <property type="protein sequence ID" value="KRH63589.1"/>
    <property type="molecule type" value="Genomic_DNA"/>
</dbReference>
<evidence type="ECO:0000256" key="2">
    <source>
        <dbReference type="ARBA" id="ARBA00006379"/>
    </source>
</evidence>
<dbReference type="Proteomes" id="UP000008827">
    <property type="component" value="Chromosome 4"/>
</dbReference>
<evidence type="ECO:0000256" key="8">
    <source>
        <dbReference type="ARBA" id="ARBA00023328"/>
    </source>
</evidence>
<evidence type="ECO:0000313" key="13">
    <source>
        <dbReference type="EMBL" id="KRH63589.1"/>
    </source>
</evidence>
<feature type="coiled-coil region" evidence="10">
    <location>
        <begin position="37"/>
        <end position="64"/>
    </location>
</feature>
<dbReference type="Gramene" id="KRH63589">
    <property type="protein sequence ID" value="KRH63589"/>
    <property type="gene ID" value="GLYMA_04G186200"/>
</dbReference>
<reference evidence="13 14" key="1">
    <citation type="journal article" date="2010" name="Nature">
        <title>Genome sequence of the palaeopolyploid soybean.</title>
        <authorList>
            <person name="Schmutz J."/>
            <person name="Cannon S.B."/>
            <person name="Schlueter J."/>
            <person name="Ma J."/>
            <person name="Mitros T."/>
            <person name="Nelson W."/>
            <person name="Hyten D.L."/>
            <person name="Song Q."/>
            <person name="Thelen J.J."/>
            <person name="Cheng J."/>
            <person name="Xu D."/>
            <person name="Hellsten U."/>
            <person name="May G.D."/>
            <person name="Yu Y."/>
            <person name="Sakurai T."/>
            <person name="Umezawa T."/>
            <person name="Bhattacharyya M.K."/>
            <person name="Sandhu D."/>
            <person name="Valliyodan B."/>
            <person name="Lindquist E."/>
            <person name="Peto M."/>
            <person name="Grant D."/>
            <person name="Shu S."/>
            <person name="Goodstein D."/>
            <person name="Barry K."/>
            <person name="Futrell-Griggs M."/>
            <person name="Abernathy B."/>
            <person name="Du J."/>
            <person name="Tian Z."/>
            <person name="Zhu L."/>
            <person name="Gill N."/>
            <person name="Joshi T."/>
            <person name="Libault M."/>
            <person name="Sethuraman A."/>
            <person name="Zhang X.-C."/>
            <person name="Shinozaki K."/>
            <person name="Nguyen H.T."/>
            <person name="Wing R.A."/>
            <person name="Cregan P."/>
            <person name="Specht J."/>
            <person name="Grimwood J."/>
            <person name="Rokhsar D."/>
            <person name="Stacey G."/>
            <person name="Shoemaker R.C."/>
            <person name="Jackson S.A."/>
        </authorList>
    </citation>
    <scope>NUCLEOTIDE SEQUENCE [LARGE SCALE GENOMIC DNA]</scope>
    <source>
        <strain evidence="14">cv. Williams 82</strain>
        <tissue evidence="13">Callus</tissue>
    </source>
</reference>
<evidence type="ECO:0000256" key="6">
    <source>
        <dbReference type="ARBA" id="ARBA00023054"/>
    </source>
</evidence>
<comment type="subcellular location">
    <subcellularLocation>
        <location evidence="1">Chromosome</location>
        <location evidence="1">Centromere</location>
    </subcellularLocation>
    <subcellularLocation>
        <location evidence="9">Nucleus</location>
    </subcellularLocation>
    <subcellularLocation>
        <location evidence="9">Chromosome</location>
        <location evidence="9">Centromere</location>
        <location evidence="9">Kinetochore</location>
    </subcellularLocation>
</comment>
<dbReference type="GO" id="GO:0031262">
    <property type="term" value="C:Ndc80 complex"/>
    <property type="evidence" value="ECO:0007669"/>
    <property type="project" value="InterPro"/>
</dbReference>
<comment type="subunit">
    <text evidence="9">Component of the NDC80 complex.</text>
</comment>
<keyword evidence="9" id="KW-0539">Nucleus</keyword>
<evidence type="ECO:0000256" key="10">
    <source>
        <dbReference type="SAM" id="Coils"/>
    </source>
</evidence>
<dbReference type="EnsemblPlants" id="KRH63589">
    <property type="protein sequence ID" value="KRH63589"/>
    <property type="gene ID" value="GLYMA_04G186200"/>
</dbReference>
<dbReference type="GO" id="GO:0007059">
    <property type="term" value="P:chromosome segregation"/>
    <property type="evidence" value="ECO:0007669"/>
    <property type="project" value="InterPro"/>
</dbReference>
<keyword evidence="6 10" id="KW-0175">Coiled coil</keyword>
<dbReference type="CDD" id="cd23784">
    <property type="entry name" value="RWD_Spc25"/>
    <property type="match status" value="1"/>
</dbReference>
<dbReference type="GO" id="GO:0005634">
    <property type="term" value="C:nucleus"/>
    <property type="evidence" value="ECO:0007669"/>
    <property type="project" value="UniProtKB-SubCell"/>
</dbReference>
<evidence type="ECO:0000256" key="5">
    <source>
        <dbReference type="ARBA" id="ARBA00022776"/>
    </source>
</evidence>
<gene>
    <name evidence="14" type="primary">LOC100804876</name>
    <name evidence="13" type="ORF">GLYMA_04G186200</name>
</gene>
<evidence type="ECO:0000313" key="15">
    <source>
        <dbReference type="Proteomes" id="UP000008827"/>
    </source>
</evidence>
<comment type="function">
    <text evidence="9">Acts as a component of the essential kinetochore-associated NDC80 complex, which is required for chromosome segregation and spindle checkpoint activity.</text>
</comment>
<keyword evidence="3 9" id="KW-0158">Chromosome</keyword>
<accession>A0A0R0KH99</accession>
<dbReference type="InterPro" id="IPR013255">
    <property type="entry name" value="Spc25_C"/>
</dbReference>
<dbReference type="ExpressionAtlas" id="A0A0R0KH99">
    <property type="expression patterns" value="baseline and differential"/>
</dbReference>
<evidence type="ECO:0000313" key="14">
    <source>
        <dbReference type="EnsemblPlants" id="KRH63589"/>
    </source>
</evidence>
<keyword evidence="5 9" id="KW-0498">Mitosis</keyword>
<evidence type="ECO:0000259" key="12">
    <source>
        <dbReference type="Pfam" id="PF08234"/>
    </source>
</evidence>
<dbReference type="PANTHER" id="PTHR14281:SF0">
    <property type="entry name" value="KINETOCHORE PROTEIN SPC25"/>
    <property type="match status" value="1"/>
</dbReference>
<dbReference type="PANTHER" id="PTHR14281">
    <property type="entry name" value="KINETOCHORE PROTEIN SPC25-RELATED"/>
    <property type="match status" value="1"/>
</dbReference>
<keyword evidence="15" id="KW-1185">Reference proteome</keyword>
<keyword evidence="9" id="KW-0995">Kinetochore</keyword>
<keyword evidence="4 9" id="KW-0132">Cell division</keyword>
<evidence type="ECO:0000256" key="1">
    <source>
        <dbReference type="ARBA" id="ARBA00004584"/>
    </source>
</evidence>
<name>A0A0R0KH99_SOYBN</name>
<dbReference type="Gene3D" id="3.30.457.50">
    <property type="entry name" value="Chromosome segregation protein Spc25"/>
    <property type="match status" value="1"/>
</dbReference>